<protein>
    <recommendedName>
        <fullName evidence="4">HTH luxR-type domain-containing protein</fullName>
    </recommendedName>
</protein>
<keyword evidence="1" id="KW-0472">Membrane</keyword>
<reference evidence="2 3" key="1">
    <citation type="submission" date="2017-04" db="EMBL/GenBank/DDBJ databases">
        <authorList>
            <person name="Afonso C.L."/>
            <person name="Miller P.J."/>
            <person name="Scott M.A."/>
            <person name="Spackman E."/>
            <person name="Goraichik I."/>
            <person name="Dimitrov K.M."/>
            <person name="Suarez D.L."/>
            <person name="Swayne D.E."/>
        </authorList>
    </citation>
    <scope>NUCLEOTIDE SEQUENCE [LARGE SCALE GENOMIC DNA]</scope>
    <source>
        <strain evidence="2 3">DSM 26133</strain>
    </source>
</reference>
<dbReference type="Gene3D" id="1.25.40.10">
    <property type="entry name" value="Tetratricopeptide repeat domain"/>
    <property type="match status" value="2"/>
</dbReference>
<evidence type="ECO:0008006" key="4">
    <source>
        <dbReference type="Google" id="ProtNLM"/>
    </source>
</evidence>
<dbReference type="AlphaFoldDB" id="A0A1W2G8C8"/>
<keyword evidence="3" id="KW-1185">Reference proteome</keyword>
<sequence>MRTILVLALFVLPSVLYGQLDSVMQQADSISEPDERVLWILSYAYSQYSNSPQLTEELALEAKELAEKNYFEDGVARSHHILGICYWVMGMYQKSLEHNFQAKVIYEKLGDERRIMLIDINSSNVYGELKETEETIKTLRSLYTRAKQLQDSQIVLLSLNNVFPEYRKLGQYDSSQILAQEALVYAHALSDSGMLCSIHCNLAATLNEIEEVDQSISHAMIARNIFRKLDSDRNLKRLANIQTNLADSYRRLSQLDTMKLYMDSALALTTKIDVPYLERELYSGFKDYYIKKSDYKNALKSLDSWVEVNDSISSVEVLKEVKNLQFQYESEKKQKQIALLKAQKTSERLKLNTILFLSIIILLGSGLLIYRQKLRIIKSAGREKSLNNSLDQKNQELTANALNFIQKNELMNDMTDKINELMKNADPSLSNELNRMKNIIKSSFRLDQDWENFKLMFEGIHGGFFMRLKETYPSLGKAELKLCALLRLNMNLKESSSVLGISTNSVKTARHRIRKKLGLNTEDNLSDFLINFDFESQQLPAEDLSKLIDIK</sequence>
<dbReference type="OrthoDB" id="1523128at2"/>
<evidence type="ECO:0000256" key="1">
    <source>
        <dbReference type="SAM" id="Phobius"/>
    </source>
</evidence>
<dbReference type="STRING" id="692418.SAMN04488029_1221"/>
<dbReference type="GO" id="GO:0006355">
    <property type="term" value="P:regulation of DNA-templated transcription"/>
    <property type="evidence" value="ECO:0007669"/>
    <property type="project" value="InterPro"/>
</dbReference>
<dbReference type="SUPFAM" id="SSF48452">
    <property type="entry name" value="TPR-like"/>
    <property type="match status" value="2"/>
</dbReference>
<dbReference type="SUPFAM" id="SSF46894">
    <property type="entry name" value="C-terminal effector domain of the bipartite response regulators"/>
    <property type="match status" value="1"/>
</dbReference>
<dbReference type="EMBL" id="FWYF01000001">
    <property type="protein sequence ID" value="SMD32861.1"/>
    <property type="molecule type" value="Genomic_DNA"/>
</dbReference>
<dbReference type="InterPro" id="IPR016032">
    <property type="entry name" value="Sig_transdc_resp-reg_C-effctor"/>
</dbReference>
<gene>
    <name evidence="2" type="ORF">SAMN04488029_1221</name>
</gene>
<name>A0A1W2G8C8_REIFA</name>
<dbReference type="Gene3D" id="1.10.10.10">
    <property type="entry name" value="Winged helix-like DNA-binding domain superfamily/Winged helix DNA-binding domain"/>
    <property type="match status" value="1"/>
</dbReference>
<keyword evidence="1" id="KW-0812">Transmembrane</keyword>
<evidence type="ECO:0000313" key="2">
    <source>
        <dbReference type="EMBL" id="SMD32861.1"/>
    </source>
</evidence>
<proteinExistence type="predicted"/>
<evidence type="ECO:0000313" key="3">
    <source>
        <dbReference type="Proteomes" id="UP000192472"/>
    </source>
</evidence>
<feature type="transmembrane region" description="Helical" evidence="1">
    <location>
        <begin position="351"/>
        <end position="370"/>
    </location>
</feature>
<organism evidence="2 3">
    <name type="scientific">Reichenbachiella faecimaris</name>
    <dbReference type="NCBI Taxonomy" id="692418"/>
    <lineage>
        <taxon>Bacteria</taxon>
        <taxon>Pseudomonadati</taxon>
        <taxon>Bacteroidota</taxon>
        <taxon>Cytophagia</taxon>
        <taxon>Cytophagales</taxon>
        <taxon>Reichenbachiellaceae</taxon>
        <taxon>Reichenbachiella</taxon>
    </lineage>
</organism>
<dbReference type="Proteomes" id="UP000192472">
    <property type="component" value="Unassembled WGS sequence"/>
</dbReference>
<dbReference type="RefSeq" id="WP_084371499.1">
    <property type="nucleotide sequence ID" value="NZ_FWYF01000001.1"/>
</dbReference>
<keyword evidence="1" id="KW-1133">Transmembrane helix</keyword>
<dbReference type="InterPro" id="IPR036388">
    <property type="entry name" value="WH-like_DNA-bd_sf"/>
</dbReference>
<dbReference type="InterPro" id="IPR011990">
    <property type="entry name" value="TPR-like_helical_dom_sf"/>
</dbReference>
<accession>A0A1W2G8C8</accession>
<dbReference type="GO" id="GO:0003677">
    <property type="term" value="F:DNA binding"/>
    <property type="evidence" value="ECO:0007669"/>
    <property type="project" value="InterPro"/>
</dbReference>